<evidence type="ECO:0008006" key="3">
    <source>
        <dbReference type="Google" id="ProtNLM"/>
    </source>
</evidence>
<dbReference type="Proteomes" id="UP001500280">
    <property type="component" value="Unassembled WGS sequence"/>
</dbReference>
<organism evidence="1 2">
    <name type="scientific">Kribbella yunnanensis</name>
    <dbReference type="NCBI Taxonomy" id="190194"/>
    <lineage>
        <taxon>Bacteria</taxon>
        <taxon>Bacillati</taxon>
        <taxon>Actinomycetota</taxon>
        <taxon>Actinomycetes</taxon>
        <taxon>Propionibacteriales</taxon>
        <taxon>Kribbellaceae</taxon>
        <taxon>Kribbella</taxon>
    </lineage>
</organism>
<reference evidence="1 2" key="1">
    <citation type="journal article" date="2019" name="Int. J. Syst. Evol. Microbiol.">
        <title>The Global Catalogue of Microorganisms (GCM) 10K type strain sequencing project: providing services to taxonomists for standard genome sequencing and annotation.</title>
        <authorList>
            <consortium name="The Broad Institute Genomics Platform"/>
            <consortium name="The Broad Institute Genome Sequencing Center for Infectious Disease"/>
            <person name="Wu L."/>
            <person name="Ma J."/>
        </authorList>
    </citation>
    <scope>NUCLEOTIDE SEQUENCE [LARGE SCALE GENOMIC DNA]</scope>
    <source>
        <strain evidence="1 2">JCM 14307</strain>
    </source>
</reference>
<accession>A0ABN2GX80</accession>
<protein>
    <recommendedName>
        <fullName evidence="3">VapC45 PIN like domain-containing protein</fullName>
    </recommendedName>
</protein>
<evidence type="ECO:0000313" key="2">
    <source>
        <dbReference type="Proteomes" id="UP001500280"/>
    </source>
</evidence>
<evidence type="ECO:0000313" key="1">
    <source>
        <dbReference type="EMBL" id="GAA1678351.1"/>
    </source>
</evidence>
<name>A0ABN2GX80_9ACTN</name>
<proteinExistence type="predicted"/>
<gene>
    <name evidence="1" type="ORF">GCM10009745_22430</name>
</gene>
<keyword evidence="2" id="KW-1185">Reference proteome</keyword>
<sequence length="109" mass="11786">MERLPWATNPVVAEALVRLAKVRAGQRVLDPLWVGDVAGRGESAGGRRTGGEIARVLTADGRAVLLTEDKRLLRDAVAGCRGVKVVRERVLRFNGATPTVFVVMPTRRG</sequence>
<dbReference type="EMBL" id="BAAANF010000007">
    <property type="protein sequence ID" value="GAA1678351.1"/>
    <property type="molecule type" value="Genomic_DNA"/>
</dbReference>
<comment type="caution">
    <text evidence="1">The sequence shown here is derived from an EMBL/GenBank/DDBJ whole genome shotgun (WGS) entry which is preliminary data.</text>
</comment>